<evidence type="ECO:0000313" key="3">
    <source>
        <dbReference type="Proteomes" id="UP000430564"/>
    </source>
</evidence>
<dbReference type="OrthoDB" id="9806955at2"/>
<protein>
    <submittedName>
        <fullName evidence="2">Aromatic amino acid lyase</fullName>
    </submittedName>
</protein>
<dbReference type="PANTHER" id="PTHR10362">
    <property type="entry name" value="HISTIDINE AMMONIA-LYASE"/>
    <property type="match status" value="1"/>
</dbReference>
<dbReference type="Proteomes" id="UP000430564">
    <property type="component" value="Unassembled WGS sequence"/>
</dbReference>
<keyword evidence="1" id="KW-0732">Signal</keyword>
<dbReference type="InterPro" id="IPR024083">
    <property type="entry name" value="Fumarase/histidase_N"/>
</dbReference>
<feature type="signal peptide" evidence="1">
    <location>
        <begin position="1"/>
        <end position="20"/>
    </location>
</feature>
<gene>
    <name evidence="2" type="ORF">GBM95_07280</name>
</gene>
<dbReference type="RefSeq" id="WP_152158496.1">
    <property type="nucleotide sequence ID" value="NZ_WEHX01000044.1"/>
</dbReference>
<evidence type="ECO:0000256" key="1">
    <source>
        <dbReference type="SAM" id="SignalP"/>
    </source>
</evidence>
<feature type="chain" id="PRO_5026313291" evidence="1">
    <location>
        <begin position="21"/>
        <end position="548"/>
    </location>
</feature>
<comment type="caution">
    <text evidence="2">The sequence shown here is derived from an EMBL/GenBank/DDBJ whole genome shotgun (WGS) entry which is preliminary data.</text>
</comment>
<dbReference type="Pfam" id="PF00221">
    <property type="entry name" value="Lyase_aromatic"/>
    <property type="match status" value="1"/>
</dbReference>
<accession>A0A6I1EX72</accession>
<proteinExistence type="predicted"/>
<dbReference type="Gene3D" id="1.10.275.10">
    <property type="entry name" value="Fumarase/aspartase (N-terminal domain)"/>
    <property type="match status" value="1"/>
</dbReference>
<dbReference type="CDD" id="cd00332">
    <property type="entry name" value="PAL-HAL"/>
    <property type="match status" value="1"/>
</dbReference>
<dbReference type="InterPro" id="IPR008948">
    <property type="entry name" value="L-Aspartase-like"/>
</dbReference>
<name>A0A6I1EX72_9BURK</name>
<dbReference type="SUPFAM" id="SSF48557">
    <property type="entry name" value="L-aspartase-like"/>
    <property type="match status" value="1"/>
</dbReference>
<dbReference type="EMBL" id="WEHX01000044">
    <property type="protein sequence ID" value="KAB7658706.1"/>
    <property type="molecule type" value="Genomic_DNA"/>
</dbReference>
<dbReference type="GO" id="GO:0016841">
    <property type="term" value="F:ammonia-lyase activity"/>
    <property type="evidence" value="ECO:0007669"/>
    <property type="project" value="UniProtKB-ARBA"/>
</dbReference>
<dbReference type="InterPro" id="IPR001106">
    <property type="entry name" value="Aromatic_Lyase"/>
</dbReference>
<keyword evidence="2" id="KW-0456">Lyase</keyword>
<dbReference type="Gene3D" id="1.20.200.10">
    <property type="entry name" value="Fumarase/aspartase (Central domain)"/>
    <property type="match status" value="1"/>
</dbReference>
<evidence type="ECO:0000313" key="2">
    <source>
        <dbReference type="EMBL" id="KAB7658706.1"/>
    </source>
</evidence>
<dbReference type="AlphaFoldDB" id="A0A6I1EX72"/>
<reference evidence="2 3" key="1">
    <citation type="submission" date="2019-10" db="EMBL/GenBank/DDBJ databases">
        <title>Genome diversity of Sutterella seckii.</title>
        <authorList>
            <person name="Chaplin A.V."/>
            <person name="Sokolova S.R."/>
            <person name="Mosin K.A."/>
            <person name="Ivanova E.L."/>
            <person name="Kochetkova T.O."/>
            <person name="Goltsov A.Y."/>
            <person name="Trofimov D.Y."/>
            <person name="Efimov B.A."/>
        </authorList>
    </citation>
    <scope>NUCLEOTIDE SEQUENCE [LARGE SCALE GENOMIC DNA]</scope>
    <source>
        <strain evidence="2 3">ASD393</strain>
    </source>
</reference>
<sequence length="548" mass="59178">MNFKPSLLAMAVLFSGAASATVTLTGHDLTQEDAWKVAAGEEVAIAPAAMKQLTDSHNLVMAAARSGVEIYGLTVGVGLNKDHHLFDAKGQMTDVARKASEDFNYNILRSHSVGFGPYLDPKVVRLAMVIRLNTMLTSRSGAQPYVAELYQTFLNKGITPVIPSRGSIGDADITLASHVGSVMIGEWRAEVDGKVVDGGEALKMKGVKPLVPSGKDGLAILSTNSVGIAMTMNAMKSMRQAVAASPVVYGLTLEGLNGNVAPFLAQTVNSHPLTGLQDTAAVFRATLKGSYLWDFDKNRALQDPLSFRTTVYTVSEARRSLAELDELVNIQINSSDDNPGVILNATPEDTDKSQVKQYFVDAEGYKGAIIPSANFEPLPIAIAAEKAAITLAHVAHNSLHRTMRLDEDRFSGLSRYLAGPENPNGHAFGATEDSMVSVYAELTELANPVSMHSTPVEGNIEDSASNLPRVAERLNRAANSIIDLYSMELLHATQAIDLRKMKNPNVKLSEKTGALYDVYRAKVPFVAKDRNFSIDLEKGIEILKNYKF</sequence>
<organism evidence="2 3">
    <name type="scientific">Sutterella seckii</name>
    <dbReference type="NCBI Taxonomy" id="1944635"/>
    <lineage>
        <taxon>Bacteria</taxon>
        <taxon>Pseudomonadati</taxon>
        <taxon>Pseudomonadota</taxon>
        <taxon>Betaproteobacteria</taxon>
        <taxon>Burkholderiales</taxon>
        <taxon>Sutterellaceae</taxon>
        <taxon>Sutterella</taxon>
    </lineage>
</organism>